<evidence type="ECO:0000256" key="3">
    <source>
        <dbReference type="ARBA" id="ARBA00022679"/>
    </source>
</evidence>
<dbReference type="InterPro" id="IPR003043">
    <property type="entry name" value="Uropor_MeTrfase_CS"/>
</dbReference>
<dbReference type="InterPro" id="IPR000878">
    <property type="entry name" value="4pyrrol_Mease"/>
</dbReference>
<proteinExistence type="predicted"/>
<reference evidence="8" key="1">
    <citation type="journal article" date="2008" name="ISME J.">
        <title>Genomic patterns of recombination, clonal divergence and environment in marine microbial populations.</title>
        <authorList>
            <person name="Konstantinidis K.T."/>
            <person name="Delong E.F."/>
        </authorList>
    </citation>
    <scope>NUCLEOTIDE SEQUENCE</scope>
</reference>
<dbReference type="CDD" id="cd06578">
    <property type="entry name" value="HemD"/>
    <property type="match status" value="1"/>
</dbReference>
<dbReference type="FunFam" id="3.40.1010.10:FF:000001">
    <property type="entry name" value="Siroheme synthase"/>
    <property type="match status" value="1"/>
</dbReference>
<dbReference type="InterPro" id="IPR050161">
    <property type="entry name" value="Siro_Cobalamin_biosynth"/>
</dbReference>
<dbReference type="SUPFAM" id="SSF69618">
    <property type="entry name" value="HemD-like"/>
    <property type="match status" value="1"/>
</dbReference>
<dbReference type="CDD" id="cd11642">
    <property type="entry name" value="SUMT"/>
    <property type="match status" value="1"/>
</dbReference>
<protein>
    <recommendedName>
        <fullName evidence="1">uroporphyrinogen-III C-methyltransferase</fullName>
        <ecNumber evidence="1">2.1.1.107</ecNumber>
    </recommendedName>
</protein>
<dbReference type="InterPro" id="IPR014777">
    <property type="entry name" value="4pyrrole_Mease_sub1"/>
</dbReference>
<dbReference type="GO" id="GO:0032259">
    <property type="term" value="P:methylation"/>
    <property type="evidence" value="ECO:0007669"/>
    <property type="project" value="UniProtKB-KW"/>
</dbReference>
<accession>B3T8I0</accession>
<dbReference type="Gene3D" id="3.30.950.10">
    <property type="entry name" value="Methyltransferase, Cobalt-precorrin-4 Transmethylase, Domain 2"/>
    <property type="match status" value="1"/>
</dbReference>
<dbReference type="PROSITE" id="PS00839">
    <property type="entry name" value="SUMT_1"/>
    <property type="match status" value="1"/>
</dbReference>
<feature type="domain" description="Tetrapyrrole biosynthesis uroporphyrinogen III synthase" evidence="7">
    <location>
        <begin position="268"/>
        <end position="493"/>
    </location>
</feature>
<dbReference type="NCBIfam" id="TIGR01469">
    <property type="entry name" value="cobA_cysG_Cterm"/>
    <property type="match status" value="1"/>
</dbReference>
<dbReference type="EC" id="2.1.1.107" evidence="1"/>
<dbReference type="PANTHER" id="PTHR45790">
    <property type="entry name" value="SIROHEME SYNTHASE-RELATED"/>
    <property type="match status" value="1"/>
</dbReference>
<dbReference type="GO" id="GO:0019354">
    <property type="term" value="P:siroheme biosynthetic process"/>
    <property type="evidence" value="ECO:0007669"/>
    <property type="project" value="InterPro"/>
</dbReference>
<dbReference type="InterPro" id="IPR035996">
    <property type="entry name" value="4pyrrol_Methylase_sf"/>
</dbReference>
<name>B3T8I0_9ZZZZ</name>
<dbReference type="Pfam" id="PF00590">
    <property type="entry name" value="TP_methylase"/>
    <property type="match status" value="1"/>
</dbReference>
<keyword evidence="4" id="KW-0949">S-adenosyl-L-methionine</keyword>
<dbReference type="AlphaFoldDB" id="B3T8I0"/>
<evidence type="ECO:0000313" key="8">
    <source>
        <dbReference type="EMBL" id="ABZ08889.1"/>
    </source>
</evidence>
<keyword evidence="2 8" id="KW-0489">Methyltransferase</keyword>
<dbReference type="GO" id="GO:0004852">
    <property type="term" value="F:uroporphyrinogen-III synthase activity"/>
    <property type="evidence" value="ECO:0007669"/>
    <property type="project" value="InterPro"/>
</dbReference>
<dbReference type="FunFam" id="3.30.950.10:FF:000001">
    <property type="entry name" value="Siroheme synthase"/>
    <property type="match status" value="1"/>
</dbReference>
<evidence type="ECO:0000256" key="2">
    <source>
        <dbReference type="ARBA" id="ARBA00022603"/>
    </source>
</evidence>
<feature type="domain" description="Tetrapyrrole methylase" evidence="6">
    <location>
        <begin position="4"/>
        <end position="216"/>
    </location>
</feature>
<organism evidence="8">
    <name type="scientific">uncultured marine microorganism HF4000_APKG5H11</name>
    <dbReference type="NCBI Taxonomy" id="455550"/>
    <lineage>
        <taxon>unclassified sequences</taxon>
        <taxon>environmental samples</taxon>
    </lineage>
</organism>
<evidence type="ECO:0000256" key="4">
    <source>
        <dbReference type="ARBA" id="ARBA00022691"/>
    </source>
</evidence>
<dbReference type="InterPro" id="IPR003754">
    <property type="entry name" value="4pyrrol_synth_uPrphyn_synth"/>
</dbReference>
<dbReference type="PANTHER" id="PTHR45790:SF3">
    <property type="entry name" value="S-ADENOSYL-L-METHIONINE-DEPENDENT UROPORPHYRINOGEN III METHYLTRANSFERASE, CHLOROPLASTIC"/>
    <property type="match status" value="1"/>
</dbReference>
<dbReference type="FunFam" id="3.40.50.10090:FF:000001">
    <property type="entry name" value="Bifunctional uroporphyrinogen-III C-methyltransferase/uroporphyrinogen-III synthase"/>
    <property type="match status" value="1"/>
</dbReference>
<dbReference type="InterPro" id="IPR006366">
    <property type="entry name" value="CobA/CysG_C"/>
</dbReference>
<dbReference type="InterPro" id="IPR014776">
    <property type="entry name" value="4pyrrole_Mease_sub2"/>
</dbReference>
<sequence>MTGKVYLVGAGPGDPGLITVKGMHALEQAQVVVYDRLVDPVLLQAVPQSAERIFVGKARGRQQLTQTEINQLLVDKASQGFTVVRLKGGDPFVFGRGGEEALELKANGLPFEIVPGVTSAIAGPAYAGIPLTHRGLATTFTVVSGSEDPSKPESVIPWEVLAKNGGTLVVLMGWASLEKILATLQKEGLPATTPAALVQWGTWSEQQTVTGSIENILEKGRKAGLTPPVITVIGEVVNLREELAWFDKRALFGKRVLVTRSRSQASRLCTLLEQAGASTVELPTIQIGPLEDFSELDATLKNIADYQWVIFASANAVESVFDRFESQGKDARALAGMTVGAIGPTTAQALSRWGITADFVPSRPVSAVVLKELSGRDWKDVSVLLPSADIGRDELEKGLTNLGAKVNRLAAYRNVPVEGVSGLAKKAFVDGVDIVTFTSSSTVRNLVEMLDGDRAALETSFIACIGPVTSATARELGLQVDLEATEHTVEGLVDALTSHFASSELSRKWV</sequence>
<gene>
    <name evidence="8" type="ORF">ALOHA_HF4000APKG5H11ctg2g7</name>
</gene>
<dbReference type="Gene3D" id="3.40.1010.10">
    <property type="entry name" value="Cobalt-precorrin-4 Transmethylase, Domain 1"/>
    <property type="match status" value="1"/>
</dbReference>
<dbReference type="InterPro" id="IPR036108">
    <property type="entry name" value="4pyrrol_syn_uPrphyn_synt_sf"/>
</dbReference>
<evidence type="ECO:0000259" key="6">
    <source>
        <dbReference type="Pfam" id="PF00590"/>
    </source>
</evidence>
<dbReference type="NCBIfam" id="NF004790">
    <property type="entry name" value="PRK06136.1"/>
    <property type="match status" value="1"/>
</dbReference>
<keyword evidence="5" id="KW-0627">Porphyrin biosynthesis</keyword>
<dbReference type="Pfam" id="PF02602">
    <property type="entry name" value="HEM4"/>
    <property type="match status" value="1"/>
</dbReference>
<evidence type="ECO:0000259" key="7">
    <source>
        <dbReference type="Pfam" id="PF02602"/>
    </source>
</evidence>
<evidence type="ECO:0000256" key="5">
    <source>
        <dbReference type="ARBA" id="ARBA00023244"/>
    </source>
</evidence>
<dbReference type="GO" id="GO:0004851">
    <property type="term" value="F:uroporphyrin-III C-methyltransferase activity"/>
    <property type="evidence" value="ECO:0007669"/>
    <property type="project" value="UniProtKB-EC"/>
</dbReference>
<dbReference type="EMBL" id="EU016639">
    <property type="protein sequence ID" value="ABZ08889.1"/>
    <property type="molecule type" value="Genomic_DNA"/>
</dbReference>
<dbReference type="PROSITE" id="PS00840">
    <property type="entry name" value="SUMT_2"/>
    <property type="match status" value="1"/>
</dbReference>
<keyword evidence="3" id="KW-0808">Transferase</keyword>
<dbReference type="Gene3D" id="3.40.50.10090">
    <property type="match status" value="2"/>
</dbReference>
<evidence type="ECO:0000256" key="1">
    <source>
        <dbReference type="ARBA" id="ARBA00012162"/>
    </source>
</evidence>
<dbReference type="SUPFAM" id="SSF53790">
    <property type="entry name" value="Tetrapyrrole methylase"/>
    <property type="match status" value="1"/>
</dbReference>